<dbReference type="EMBL" id="JAAQQR010000006">
    <property type="protein sequence ID" value="NID05889.1"/>
    <property type="molecule type" value="Genomic_DNA"/>
</dbReference>
<sequence>MTEYQVTCITKPHPESRYEHITHVGNSQGNWRRTREAVIRRIESGQDTFVVVDRNTGKRALIGVRHDTGKAPYLQTHADGYWNDNLLALPQCGALPVIE</sequence>
<accession>A0ABX0Q5S5</accession>
<gene>
    <name evidence="1" type="ORF">HBF26_13395</name>
</gene>
<dbReference type="Proteomes" id="UP001429601">
    <property type="component" value="Unassembled WGS sequence"/>
</dbReference>
<organism evidence="1 2">
    <name type="scientific">Luteibacter jiangsuensis</name>
    <dbReference type="NCBI Taxonomy" id="637577"/>
    <lineage>
        <taxon>Bacteria</taxon>
        <taxon>Pseudomonadati</taxon>
        <taxon>Pseudomonadota</taxon>
        <taxon>Gammaproteobacteria</taxon>
        <taxon>Lysobacterales</taxon>
        <taxon>Rhodanobacteraceae</taxon>
        <taxon>Luteibacter</taxon>
    </lineage>
</organism>
<name>A0ABX0Q5S5_9GAMM</name>
<protein>
    <submittedName>
        <fullName evidence="1">DUF3892 domain-containing protein</fullName>
    </submittedName>
</protein>
<reference evidence="1 2" key="1">
    <citation type="journal article" date="2011" name="Curr. Microbiol.">
        <title>Luteibacter jiangsuensis sp. nov.: a methamidophos-degrading bacterium isolated from a methamidophos-manufacturing factory.</title>
        <authorList>
            <person name="Wang L."/>
            <person name="Wang G.L."/>
            <person name="Li S.P."/>
            <person name="Jiang J.D."/>
        </authorList>
    </citation>
    <scope>NUCLEOTIDE SEQUENCE [LARGE SCALE GENOMIC DNA]</scope>
    <source>
        <strain evidence="1 2">CGMCC 1.10133</strain>
    </source>
</reference>
<dbReference type="Pfam" id="PF13031">
    <property type="entry name" value="DUF3892"/>
    <property type="match status" value="1"/>
</dbReference>
<comment type="caution">
    <text evidence="1">The sequence shown here is derived from an EMBL/GenBank/DDBJ whole genome shotgun (WGS) entry which is preliminary data.</text>
</comment>
<proteinExistence type="predicted"/>
<keyword evidence="2" id="KW-1185">Reference proteome</keyword>
<evidence type="ECO:0000313" key="1">
    <source>
        <dbReference type="EMBL" id="NID05889.1"/>
    </source>
</evidence>
<dbReference type="InterPro" id="IPR024997">
    <property type="entry name" value="DUF3892"/>
</dbReference>
<dbReference type="RefSeq" id="WP_167127371.1">
    <property type="nucleotide sequence ID" value="NZ_JAAQQR010000006.1"/>
</dbReference>
<evidence type="ECO:0000313" key="2">
    <source>
        <dbReference type="Proteomes" id="UP001429601"/>
    </source>
</evidence>